<name>A0A2R6B047_9ARCH</name>
<evidence type="ECO:0000256" key="1">
    <source>
        <dbReference type="PROSITE-ProRule" id="PRU00325"/>
    </source>
</evidence>
<feature type="domain" description="SWIM-type" evidence="2">
    <location>
        <begin position="65"/>
        <end position="102"/>
    </location>
</feature>
<proteinExistence type="predicted"/>
<organism evidence="3 4">
    <name type="scientific">Candidatus Marsarchaeota G2 archaeon OSP_D</name>
    <dbReference type="NCBI Taxonomy" id="1978157"/>
    <lineage>
        <taxon>Archaea</taxon>
        <taxon>Candidatus Marsarchaeota</taxon>
        <taxon>Candidatus Marsarchaeota group 2</taxon>
    </lineage>
</organism>
<dbReference type="AlphaFoldDB" id="A0A2R6B047"/>
<dbReference type="GO" id="GO:0008270">
    <property type="term" value="F:zinc ion binding"/>
    <property type="evidence" value="ECO:0007669"/>
    <property type="project" value="UniProtKB-KW"/>
</dbReference>
<sequence length="106" mass="12507">MGYKDLESTAKNILKSFPTYAMERSKDLLKKFAKEKTQSVLEVLHNAEFIVEKDRVIVATCKKSYTIYGFYYCSCSDFYMKNFVHQKDEPCKHLFAFMYYIAINAH</sequence>
<gene>
    <name evidence="3" type="ORF">B9Q03_02680</name>
</gene>
<comment type="caution">
    <text evidence="3">The sequence shown here is derived from an EMBL/GenBank/DDBJ whole genome shotgun (WGS) entry which is preliminary data.</text>
</comment>
<evidence type="ECO:0000259" key="2">
    <source>
        <dbReference type="PROSITE" id="PS50966"/>
    </source>
</evidence>
<dbReference type="EMBL" id="NEXE01000013">
    <property type="protein sequence ID" value="PSN91989.1"/>
    <property type="molecule type" value="Genomic_DNA"/>
</dbReference>
<protein>
    <recommendedName>
        <fullName evidence="2">SWIM-type domain-containing protein</fullName>
    </recommendedName>
</protein>
<dbReference type="InterPro" id="IPR007527">
    <property type="entry name" value="Znf_SWIM"/>
</dbReference>
<reference evidence="3 4" key="1">
    <citation type="submission" date="2017-04" db="EMBL/GenBank/DDBJ databases">
        <title>Novel microbial lineages endemic to geothermal iron-oxide mats fill important gaps in the evolutionary history of Archaea.</title>
        <authorList>
            <person name="Jay Z.J."/>
            <person name="Beam J.P."/>
            <person name="Dlakic M."/>
            <person name="Rusch D.B."/>
            <person name="Kozubal M.A."/>
            <person name="Inskeep W.P."/>
        </authorList>
    </citation>
    <scope>NUCLEOTIDE SEQUENCE [LARGE SCALE GENOMIC DNA]</scope>
    <source>
        <strain evidence="3">OSP_D</strain>
    </source>
</reference>
<dbReference type="Proteomes" id="UP000240322">
    <property type="component" value="Unassembled WGS sequence"/>
</dbReference>
<keyword evidence="1" id="KW-0862">Zinc</keyword>
<evidence type="ECO:0000313" key="4">
    <source>
        <dbReference type="Proteomes" id="UP000240322"/>
    </source>
</evidence>
<dbReference type="PROSITE" id="PS50966">
    <property type="entry name" value="ZF_SWIM"/>
    <property type="match status" value="1"/>
</dbReference>
<keyword evidence="1" id="KW-0479">Metal-binding</keyword>
<accession>A0A2R6B047</accession>
<keyword evidence="1" id="KW-0863">Zinc-finger</keyword>
<evidence type="ECO:0000313" key="3">
    <source>
        <dbReference type="EMBL" id="PSN91989.1"/>
    </source>
</evidence>